<keyword evidence="1" id="KW-0472">Membrane</keyword>
<protein>
    <submittedName>
        <fullName evidence="2">KAP P-loop domain protein</fullName>
    </submittedName>
</protein>
<comment type="caution">
    <text evidence="2">The sequence shown here is derived from an EMBL/GenBank/DDBJ whole genome shotgun (WGS) entry which is preliminary data.</text>
</comment>
<reference evidence="2" key="1">
    <citation type="journal article" date="2011" name="ISME J.">
        <title>The endosymbionts of the deep-sea tubeworms Riftia pachyptila and Tevnia jerichonana share an identical physiology as revealed by proteogenomic analyses.</title>
        <authorList>
            <person name="Gardebrecht A."/>
            <person name="Markert S."/>
            <person name="Felbeck H."/>
            <person name="Thuermer A."/>
            <person name="Albrecht D."/>
            <person name="Wollherr A."/>
            <person name="Kabisch J."/>
            <person name="Lehmann R."/>
            <person name="Daniel R."/>
            <person name="Liesegang H."/>
            <person name="Hecker M."/>
            <person name="Sievert S.M."/>
            <person name="Schweder T."/>
        </authorList>
    </citation>
    <scope>NUCLEOTIDE SEQUENCE [LARGE SCALE GENOMIC DNA]</scope>
</reference>
<evidence type="ECO:0000313" key="3">
    <source>
        <dbReference type="Proteomes" id="UP000004491"/>
    </source>
</evidence>
<keyword evidence="1" id="KW-0812">Transmembrane</keyword>
<dbReference type="AlphaFoldDB" id="G2DD88"/>
<keyword evidence="3" id="KW-1185">Reference proteome</keyword>
<keyword evidence="1" id="KW-1133">Transmembrane helix</keyword>
<feature type="transmembrane region" description="Helical" evidence="1">
    <location>
        <begin position="80"/>
        <end position="99"/>
    </location>
</feature>
<dbReference type="Proteomes" id="UP000004491">
    <property type="component" value="Unassembled WGS sequence"/>
</dbReference>
<evidence type="ECO:0000313" key="2">
    <source>
        <dbReference type="EMBL" id="EGV51406.1"/>
    </source>
</evidence>
<dbReference type="EMBL" id="AFOC01000038">
    <property type="protein sequence ID" value="EGV51406.1"/>
    <property type="molecule type" value="Genomic_DNA"/>
</dbReference>
<accession>G2DD88</accession>
<gene>
    <name evidence="2" type="ORF">Rifp1Sym_bk00090</name>
</gene>
<proteinExistence type="predicted"/>
<organism evidence="2 3">
    <name type="scientific">endosymbiont of Riftia pachyptila</name>
    <name type="common">vent Ph05</name>
    <dbReference type="NCBI Taxonomy" id="1048808"/>
    <lineage>
        <taxon>Bacteria</taxon>
        <taxon>Pseudomonadati</taxon>
        <taxon>Pseudomonadota</taxon>
        <taxon>Gammaproteobacteria</taxon>
        <taxon>sulfur-oxidizing symbionts</taxon>
    </lineage>
</organism>
<name>G2DD88_9GAMM</name>
<evidence type="ECO:0000256" key="1">
    <source>
        <dbReference type="SAM" id="Phobius"/>
    </source>
</evidence>
<feature type="transmembrane region" description="Helical" evidence="1">
    <location>
        <begin position="119"/>
        <end position="137"/>
    </location>
</feature>
<sequence>MRCFWPVCPIMHKEKQPDKLVSETHRYLFAEFNAWRYEHTGNMQAGLAQEVVKGLTNDLDWIRCNWLALQLVTSSQRIGVYLWTGLFLLIVEVVGIQWLGVNAAYLPPMMARLVGDTSGIALGLGGLAGVGALFGMLSKGRQLFAQTWVDTFKTYLRLPDFGEYLGTLPVIKEKVDKLCRIRLHRPCFPRRLLLYIDDLDRCGG</sequence>